<comment type="similarity">
    <text evidence="9">Belongs to the CTF/NF-I family.</text>
</comment>
<dbReference type="Pfam" id="PF00859">
    <property type="entry name" value="CTF_NFI"/>
    <property type="match status" value="1"/>
</dbReference>
<dbReference type="PROSITE" id="PS00349">
    <property type="entry name" value="CTF_NFI_1"/>
    <property type="match status" value="1"/>
</dbReference>
<evidence type="ECO:0000256" key="4">
    <source>
        <dbReference type="ARBA" id="ARBA00023015"/>
    </source>
</evidence>
<feature type="compositionally biased region" description="Polar residues" evidence="10">
    <location>
        <begin position="469"/>
        <end position="478"/>
    </location>
</feature>
<comment type="function">
    <text evidence="9">Recognizes and binds the palindromic sequence 5'-TTGGCNNNNNGCCAA-3' present in viral and cellular promoters and in the origin of replication of adenovirus type 2. These proteins are individually capable of activating transcription and replication.</text>
</comment>
<keyword evidence="4 9" id="KW-0805">Transcription regulation</keyword>
<evidence type="ECO:0000256" key="1">
    <source>
        <dbReference type="ARBA" id="ARBA00004123"/>
    </source>
</evidence>
<dbReference type="Pfam" id="PF10524">
    <property type="entry name" value="NfI_DNAbd_pre-N"/>
    <property type="match status" value="1"/>
</dbReference>
<dbReference type="GO" id="GO:0006260">
    <property type="term" value="P:DNA replication"/>
    <property type="evidence" value="ECO:0007669"/>
    <property type="project" value="UniProtKB-KW"/>
</dbReference>
<dbReference type="Ensembl" id="ENSECRT00000034443.1">
    <property type="protein sequence ID" value="ENSECRP00000033711.1"/>
    <property type="gene ID" value="ENSECRG00000022816.1"/>
</dbReference>
<dbReference type="SMART" id="SM00523">
    <property type="entry name" value="DWA"/>
    <property type="match status" value="1"/>
</dbReference>
<comment type="subcellular location">
    <subcellularLocation>
        <location evidence="1 9">Nucleus</location>
    </subcellularLocation>
</comment>
<organism evidence="12 13">
    <name type="scientific">Erpetoichthys calabaricus</name>
    <name type="common">Rope fish</name>
    <name type="synonym">Calamoichthys calabaricus</name>
    <dbReference type="NCBI Taxonomy" id="27687"/>
    <lineage>
        <taxon>Eukaryota</taxon>
        <taxon>Metazoa</taxon>
        <taxon>Chordata</taxon>
        <taxon>Craniata</taxon>
        <taxon>Vertebrata</taxon>
        <taxon>Euteleostomi</taxon>
        <taxon>Actinopterygii</taxon>
        <taxon>Polypteriformes</taxon>
        <taxon>Polypteridae</taxon>
        <taxon>Erpetoichthys</taxon>
    </lineage>
</organism>
<evidence type="ECO:0000256" key="10">
    <source>
        <dbReference type="SAM" id="MobiDB-lite"/>
    </source>
</evidence>
<sequence length="478" mass="52689">MDEFHPFIEALLPHVRAFAYTWFNLQARKRKYFKKHEKRMTKDEERAVKDELLNEKPEVKQKWASRLLAKLRKDIRPECREDFVLSITGKKASCCVLSNPDQKGKMRRIDCLRQADKVWRLDLVMVILFKGIPLESTDGERLVKAGQCTNPILCVQPQHISVSVKELDLYLAYFVREREERSGRSYSLQRCEFTSVKSEQSSSPRTGIGSDQEDSKTASLDTPEFQESFVTSGVFSVTELVQVSRTPVVTGTGPSFSLGELQGHLAYDLNPSGAGMRRTLPSTSSSGSKRHKSGSMEEDIDTSPSGEFYTSPNSPASSSRNWPEDIEGAIARSPHPSSSLHFPTTSILPQTGSSYFPHTAIRYPPHLSTQDPLKDLVSLACDPSSQQPGPLNGSGQVKVPGHFISSQMLAPPPPPGMSRLALPPDTKSSTTTTEGGANSPTSPTYSAPGTPPSNRSFVGIGPRDPGSLYQPQSWYLGN</sequence>
<protein>
    <recommendedName>
        <fullName evidence="9">Nuclear factor 1</fullName>
    </recommendedName>
</protein>
<evidence type="ECO:0000256" key="9">
    <source>
        <dbReference type="RuleBase" id="RU000690"/>
    </source>
</evidence>
<evidence type="ECO:0000313" key="12">
    <source>
        <dbReference type="Ensembl" id="ENSECRP00000033711.1"/>
    </source>
</evidence>
<dbReference type="InterPro" id="IPR020604">
    <property type="entry name" value="CTF/NFI_DNA-bd-dom"/>
</dbReference>
<feature type="compositionally biased region" description="Polar residues" evidence="10">
    <location>
        <begin position="302"/>
        <end position="321"/>
    </location>
</feature>
<gene>
    <name evidence="12" type="primary">NFIC</name>
    <name evidence="12" type="synonym">nfic</name>
</gene>
<dbReference type="PROSITE" id="PS51080">
    <property type="entry name" value="CTF_NFI_2"/>
    <property type="match status" value="1"/>
</dbReference>
<evidence type="ECO:0000259" key="11">
    <source>
        <dbReference type="PROSITE" id="PS51080"/>
    </source>
</evidence>
<reference evidence="12" key="2">
    <citation type="submission" date="2025-08" db="UniProtKB">
        <authorList>
            <consortium name="Ensembl"/>
        </authorList>
    </citation>
    <scope>IDENTIFICATION</scope>
</reference>
<dbReference type="GeneTree" id="ENSGT00950000182916"/>
<keyword evidence="8 9" id="KW-0539">Nucleus</keyword>
<dbReference type="PANTHER" id="PTHR11492:SF2">
    <property type="entry name" value="NUCLEAR FACTOR 1 C-TYPE"/>
    <property type="match status" value="1"/>
</dbReference>
<evidence type="ECO:0000256" key="3">
    <source>
        <dbReference type="ARBA" id="ARBA00022705"/>
    </source>
</evidence>
<dbReference type="InterPro" id="IPR000647">
    <property type="entry name" value="CTF/NFI"/>
</dbReference>
<evidence type="ECO:0000256" key="2">
    <source>
        <dbReference type="ARBA" id="ARBA00011432"/>
    </source>
</evidence>
<feature type="domain" description="CTF/NF-I" evidence="11">
    <location>
        <begin position="1"/>
        <end position="186"/>
    </location>
</feature>
<comment type="subunit">
    <text evidence="2 9">Binds DNA as a homodimer.</text>
</comment>
<accession>A0A8C4TJG6</accession>
<keyword evidence="6 9" id="KW-0010">Activator</keyword>
<keyword evidence="3 9" id="KW-0235">DNA replication</keyword>
<reference evidence="12" key="3">
    <citation type="submission" date="2025-09" db="UniProtKB">
        <authorList>
            <consortium name="Ensembl"/>
        </authorList>
    </citation>
    <scope>IDENTIFICATION</scope>
</reference>
<dbReference type="GO" id="GO:0005634">
    <property type="term" value="C:nucleus"/>
    <property type="evidence" value="ECO:0007669"/>
    <property type="project" value="UniProtKB-SubCell"/>
</dbReference>
<keyword evidence="7 9" id="KW-0804">Transcription</keyword>
<dbReference type="Proteomes" id="UP000694620">
    <property type="component" value="Chromosome 12"/>
</dbReference>
<evidence type="ECO:0000256" key="5">
    <source>
        <dbReference type="ARBA" id="ARBA00023125"/>
    </source>
</evidence>
<name>A0A8C4TJG6_ERPCA</name>
<reference evidence="12" key="1">
    <citation type="submission" date="2021-06" db="EMBL/GenBank/DDBJ databases">
        <authorList>
            <consortium name="Wellcome Sanger Institute Data Sharing"/>
        </authorList>
    </citation>
    <scope>NUCLEOTIDE SEQUENCE [LARGE SCALE GENOMIC DNA]</scope>
</reference>
<dbReference type="InterPro" id="IPR003619">
    <property type="entry name" value="MAD_homology1_Dwarfin-type"/>
</dbReference>
<evidence type="ECO:0000256" key="7">
    <source>
        <dbReference type="ARBA" id="ARBA00023163"/>
    </source>
</evidence>
<keyword evidence="13" id="KW-1185">Reference proteome</keyword>
<feature type="region of interest" description="Disordered" evidence="10">
    <location>
        <begin position="269"/>
        <end position="322"/>
    </location>
</feature>
<evidence type="ECO:0000256" key="8">
    <source>
        <dbReference type="ARBA" id="ARBA00023242"/>
    </source>
</evidence>
<feature type="compositionally biased region" description="Polar residues" evidence="10">
    <location>
        <begin position="426"/>
        <end position="456"/>
    </location>
</feature>
<dbReference type="InterPro" id="IPR019548">
    <property type="entry name" value="CTF/NFI_DNA-bd_N"/>
</dbReference>
<dbReference type="AlphaFoldDB" id="A0A8C4TJG6"/>
<proteinExistence type="inferred from homology"/>
<keyword evidence="5 9" id="KW-0238">DNA-binding</keyword>
<dbReference type="InterPro" id="IPR019739">
    <property type="entry name" value="CTF/NFI_DNA-bd_CS"/>
</dbReference>
<dbReference type="PANTHER" id="PTHR11492">
    <property type="entry name" value="NUCLEAR FACTOR I"/>
    <property type="match status" value="1"/>
</dbReference>
<dbReference type="Pfam" id="PF03165">
    <property type="entry name" value="MH1"/>
    <property type="match status" value="1"/>
</dbReference>
<evidence type="ECO:0000313" key="13">
    <source>
        <dbReference type="Proteomes" id="UP000694620"/>
    </source>
</evidence>
<feature type="region of interest" description="Disordered" evidence="10">
    <location>
        <begin position="197"/>
        <end position="223"/>
    </location>
</feature>
<evidence type="ECO:0000256" key="6">
    <source>
        <dbReference type="ARBA" id="ARBA00023159"/>
    </source>
</evidence>
<dbReference type="GO" id="GO:0000981">
    <property type="term" value="F:DNA-binding transcription factor activity, RNA polymerase II-specific"/>
    <property type="evidence" value="ECO:0007669"/>
    <property type="project" value="TreeGrafter"/>
</dbReference>
<dbReference type="GO" id="GO:0000978">
    <property type="term" value="F:RNA polymerase II cis-regulatory region sequence-specific DNA binding"/>
    <property type="evidence" value="ECO:0007669"/>
    <property type="project" value="TreeGrafter"/>
</dbReference>
<dbReference type="GO" id="GO:0045893">
    <property type="term" value="P:positive regulation of DNA-templated transcription"/>
    <property type="evidence" value="ECO:0007669"/>
    <property type="project" value="UniProtKB-ARBA"/>
</dbReference>
<feature type="region of interest" description="Disordered" evidence="10">
    <location>
        <begin position="405"/>
        <end position="478"/>
    </location>
</feature>